<dbReference type="InterPro" id="IPR012337">
    <property type="entry name" value="RNaseH-like_sf"/>
</dbReference>
<feature type="region of interest" description="Disordered" evidence="1">
    <location>
        <begin position="1"/>
        <end position="29"/>
    </location>
</feature>
<dbReference type="Gene3D" id="3.30.420.10">
    <property type="entry name" value="Ribonuclease H-like superfamily/Ribonuclease H"/>
    <property type="match status" value="1"/>
</dbReference>
<dbReference type="InterPro" id="IPR041588">
    <property type="entry name" value="Integrase_H2C2"/>
</dbReference>
<dbReference type="FunFam" id="3.30.70.270:FF:000020">
    <property type="entry name" value="Transposon Tf2-6 polyprotein-like Protein"/>
    <property type="match status" value="1"/>
</dbReference>
<accession>A0A6L2KV69</accession>
<gene>
    <name evidence="5" type="ORF">Tci_025184</name>
</gene>
<dbReference type="Pfam" id="PF24626">
    <property type="entry name" value="SH3_Tf2-1"/>
    <property type="match status" value="1"/>
</dbReference>
<dbReference type="InterPro" id="IPR056924">
    <property type="entry name" value="SH3_Tf2-1"/>
</dbReference>
<dbReference type="InterPro" id="IPR043502">
    <property type="entry name" value="DNA/RNA_pol_sf"/>
</dbReference>
<evidence type="ECO:0000256" key="1">
    <source>
        <dbReference type="SAM" id="MobiDB-lite"/>
    </source>
</evidence>
<dbReference type="SUPFAM" id="SSF56672">
    <property type="entry name" value="DNA/RNA polymerases"/>
    <property type="match status" value="1"/>
</dbReference>
<feature type="region of interest" description="Disordered" evidence="1">
    <location>
        <begin position="259"/>
        <end position="291"/>
    </location>
</feature>
<dbReference type="InterPro" id="IPR005162">
    <property type="entry name" value="Retrotrans_gag_dom"/>
</dbReference>
<feature type="domain" description="Integrase zinc-binding" evidence="3">
    <location>
        <begin position="679"/>
        <end position="722"/>
    </location>
</feature>
<dbReference type="Pfam" id="PF03732">
    <property type="entry name" value="Retrotrans_gag"/>
    <property type="match status" value="1"/>
</dbReference>
<feature type="domain" description="Retrotransposon gag" evidence="2">
    <location>
        <begin position="131"/>
        <end position="229"/>
    </location>
</feature>
<dbReference type="Pfam" id="PF17921">
    <property type="entry name" value="Integrase_H2C2"/>
    <property type="match status" value="1"/>
</dbReference>
<comment type="caution">
    <text evidence="5">The sequence shown here is derived from an EMBL/GenBank/DDBJ whole genome shotgun (WGS) entry which is preliminary data.</text>
</comment>
<evidence type="ECO:0008006" key="6">
    <source>
        <dbReference type="Google" id="ProtNLM"/>
    </source>
</evidence>
<feature type="domain" description="Tf2-1-like SH3-like" evidence="4">
    <location>
        <begin position="870"/>
        <end position="932"/>
    </location>
</feature>
<dbReference type="Gene3D" id="1.10.340.70">
    <property type="match status" value="1"/>
</dbReference>
<dbReference type="AlphaFoldDB" id="A0A6L2KV69"/>
<protein>
    <recommendedName>
        <fullName evidence="6">Reverse transcriptase domain-containing protein</fullName>
    </recommendedName>
</protein>
<evidence type="ECO:0000259" key="4">
    <source>
        <dbReference type="Pfam" id="PF24626"/>
    </source>
</evidence>
<dbReference type="Gene3D" id="3.10.10.10">
    <property type="entry name" value="HIV Type 1 Reverse Transcriptase, subunit A, domain 1"/>
    <property type="match status" value="1"/>
</dbReference>
<evidence type="ECO:0000259" key="3">
    <source>
        <dbReference type="Pfam" id="PF17921"/>
    </source>
</evidence>
<evidence type="ECO:0000313" key="5">
    <source>
        <dbReference type="EMBL" id="GEU53206.1"/>
    </source>
</evidence>
<name>A0A6L2KV69_TANCI</name>
<dbReference type="EMBL" id="BKCJ010003137">
    <property type="protein sequence ID" value="GEU53206.1"/>
    <property type="molecule type" value="Genomic_DNA"/>
</dbReference>
<dbReference type="SUPFAM" id="SSF53098">
    <property type="entry name" value="Ribonuclease H-like"/>
    <property type="match status" value="1"/>
</dbReference>
<dbReference type="InterPro" id="IPR036397">
    <property type="entry name" value="RNaseH_sf"/>
</dbReference>
<organism evidence="5">
    <name type="scientific">Tanacetum cinerariifolium</name>
    <name type="common">Dalmatian daisy</name>
    <name type="synonym">Chrysanthemum cinerariifolium</name>
    <dbReference type="NCBI Taxonomy" id="118510"/>
    <lineage>
        <taxon>Eukaryota</taxon>
        <taxon>Viridiplantae</taxon>
        <taxon>Streptophyta</taxon>
        <taxon>Embryophyta</taxon>
        <taxon>Tracheophyta</taxon>
        <taxon>Spermatophyta</taxon>
        <taxon>Magnoliopsida</taxon>
        <taxon>eudicotyledons</taxon>
        <taxon>Gunneridae</taxon>
        <taxon>Pentapetalae</taxon>
        <taxon>asterids</taxon>
        <taxon>campanulids</taxon>
        <taxon>Asterales</taxon>
        <taxon>Asteraceae</taxon>
        <taxon>Asteroideae</taxon>
        <taxon>Anthemideae</taxon>
        <taxon>Anthemidinae</taxon>
        <taxon>Tanacetum</taxon>
    </lineage>
</organism>
<proteinExistence type="predicted"/>
<dbReference type="PANTHER" id="PTHR35046">
    <property type="entry name" value="ZINC KNUCKLE (CCHC-TYPE) FAMILY PROTEIN"/>
    <property type="match status" value="1"/>
</dbReference>
<feature type="region of interest" description="Disordered" evidence="1">
    <location>
        <begin position="934"/>
        <end position="956"/>
    </location>
</feature>
<reference evidence="5" key="1">
    <citation type="journal article" date="2019" name="Sci. Rep.">
        <title>Draft genome of Tanacetum cinerariifolium, the natural source of mosquito coil.</title>
        <authorList>
            <person name="Yamashiro T."/>
            <person name="Shiraishi A."/>
            <person name="Satake H."/>
            <person name="Nakayama K."/>
        </authorList>
    </citation>
    <scope>NUCLEOTIDE SEQUENCE</scope>
</reference>
<evidence type="ECO:0000259" key="2">
    <source>
        <dbReference type="Pfam" id="PF03732"/>
    </source>
</evidence>
<sequence>MPGRERPRNTRQCADPAEPVANRDPRDIEEIERLQQRIRELELRQDERNEETKSNSVVWDDGFDGEENPFGRRPPPQARSQNHGDILRSLGVRVEIPKFTGTSQLDEFIEWISTVERVFDLRDIPDNLKVKVVAIKLRKYASLWWDHVKQKRSHQGKSRVETWDKLKKLLRAKFLSINYRQDAILEYHSLMQNNSSVEQFIADFDRLRMRCGADEDEEQVIARFLGALQPDIADIVQLQQFWTLDDVFHLTLKVEKQLSNKTRSAPTRPPPPVRNSAPAGLNPRNAPMRRSEASSMGNINQTANGVAPQDEQVVYPDQGESLAVKRVLSATVDKTDDDTLWLRNNIFRTKRTTKGKVFNFSIGNKYTDEVWCEVIPMDACHLLLGRPWQYDRRTKHDGFRNTYSFKKDGIHIVLAPLDSRDSSTNTMLLFKSEFLDYYKATEPKILFALVVTEQNTIISDTTLLIQPLLTEFLDVFTADIPAGLPLMREIKHCIDFLPGASIPNKPAYRMNPKEFEELHRQVTELLTKGLIRESMSHYAVPALLVSKHGGAYRMCIDCRVMDKTKVHAITSSPPPKTLHDVRSFHGLASFYRGFIRNFSTIVAPITECLKGSSFVWTDEAQQAFDDLKMRITTGSSNTVADALSRRHSLLTSIHLQVHGFDVFQHLYIDDPDFASAWKGGLGGHFGRDKTVGLIRDRFYWPNVVKDVSRIVERCWVCHLTKSHHTNAGLYTPLPVPNGPWEDVSIDFVLGLPRTQRQKDSIMVVVGRFSKMAHFVPCAKTYDASQVARLYFHEIIRLHGIPKSITSDKDVKFVSHFWRTLWKRLALLGTIRNKGIWYYLKPNLPTTGPIMVPQYQKRANQHRKRVVFNEGDLVWIHLRKERFPRGRFGKLQPRGDGPFNVLKRINDNAYKIELPGHYNVSATFNVGDLTRYVPPDDDDVDVVDSRSSPSLDMEDDADPSLATNTFGFLHSDPFDILGANP</sequence>
<dbReference type="PANTHER" id="PTHR35046:SF26">
    <property type="entry name" value="RNA-DIRECTED DNA POLYMERASE"/>
    <property type="match status" value="1"/>
</dbReference>
<dbReference type="GO" id="GO:0003676">
    <property type="term" value="F:nucleic acid binding"/>
    <property type="evidence" value="ECO:0007669"/>
    <property type="project" value="InterPro"/>
</dbReference>
<feature type="compositionally biased region" description="Basic and acidic residues" evidence="1">
    <location>
        <begin position="41"/>
        <end position="53"/>
    </location>
</feature>
<feature type="region of interest" description="Disordered" evidence="1">
    <location>
        <begin position="41"/>
        <end position="82"/>
    </location>
</feature>